<gene>
    <name evidence="12" type="ORF">TWF696_006467</name>
</gene>
<evidence type="ECO:0000256" key="4">
    <source>
        <dbReference type="ARBA" id="ARBA00022741"/>
    </source>
</evidence>
<comment type="caution">
    <text evidence="12">The sequence shown here is derived from an EMBL/GenBank/DDBJ whole genome shotgun (WGS) entry which is preliminary data.</text>
</comment>
<dbReference type="PANTHER" id="PTHR13504:SF34">
    <property type="entry name" value="PROTEIN ADENYLYLTRANSFERASE FICD"/>
    <property type="match status" value="1"/>
</dbReference>
<dbReference type="GO" id="GO:0016020">
    <property type="term" value="C:membrane"/>
    <property type="evidence" value="ECO:0007669"/>
    <property type="project" value="UniProtKB-SubCell"/>
</dbReference>
<evidence type="ECO:0000256" key="9">
    <source>
        <dbReference type="PIRSR" id="PIRSR640198-1"/>
    </source>
</evidence>
<evidence type="ECO:0000256" key="8">
    <source>
        <dbReference type="ARBA" id="ARBA00023136"/>
    </source>
</evidence>
<keyword evidence="13" id="KW-1185">Reference proteome</keyword>
<dbReference type="InterPro" id="IPR036597">
    <property type="entry name" value="Fido-like_dom_sf"/>
</dbReference>
<evidence type="ECO:0000256" key="2">
    <source>
        <dbReference type="ARBA" id="ARBA00022692"/>
    </source>
</evidence>
<feature type="active site" evidence="9">
    <location>
        <position position="301"/>
    </location>
</feature>
<sequence>MFRAKCCQRLAKPPNRSFSTATSSIKDQRNQFLKKIYAPFRDLTAGSPEYEALAATGTVWEDYFKPSNISPYLKAQSELKNSLAEIDRWKPLHGHRDARPELARALVTEYSHQSCAIEANPLSLGDGIAIRDGLNGAGALDFPPEVLADPLDQERILRLAAPLPSPESLLPNKDRNHVAELRNHMFAYQLVVDRALHARCTNTDTAGMDLDTVKLVSRLLLTDTDSEALYSKAWGGPTALGDFRKLPIMVRSNPLRVFPYPQEVPAIVDRFFKWRDIQHRQGTLHPLILATKICVYFVHIHPFLDGNGRTSRLLMADYLVRRGLLPVVFQNLERREYLQMISDAEDGDPMELCESVVATQLDMLWSTGVSKPVEVDVWLGG</sequence>
<evidence type="ECO:0000256" key="5">
    <source>
        <dbReference type="ARBA" id="ARBA00022803"/>
    </source>
</evidence>
<keyword evidence="4 10" id="KW-0547">Nucleotide-binding</keyword>
<evidence type="ECO:0000256" key="1">
    <source>
        <dbReference type="ARBA" id="ARBA00004167"/>
    </source>
</evidence>
<proteinExistence type="predicted"/>
<keyword evidence="7" id="KW-1133">Transmembrane helix</keyword>
<feature type="domain" description="Fido" evidence="11">
    <location>
        <begin position="208"/>
        <end position="359"/>
    </location>
</feature>
<dbReference type="Proteomes" id="UP001375240">
    <property type="component" value="Unassembled WGS sequence"/>
</dbReference>
<evidence type="ECO:0000256" key="6">
    <source>
        <dbReference type="ARBA" id="ARBA00022840"/>
    </source>
</evidence>
<dbReference type="Pfam" id="PF02661">
    <property type="entry name" value="Fic"/>
    <property type="match status" value="1"/>
</dbReference>
<dbReference type="PANTHER" id="PTHR13504">
    <property type="entry name" value="FIDO DOMAIN-CONTAINING PROTEIN DDB_G0283145"/>
    <property type="match status" value="1"/>
</dbReference>
<feature type="binding site" evidence="10">
    <location>
        <begin position="305"/>
        <end position="312"/>
    </location>
    <ligand>
        <name>ATP</name>
        <dbReference type="ChEBI" id="CHEBI:30616"/>
    </ligand>
</feature>
<dbReference type="EMBL" id="JAVHNQ010000004">
    <property type="protein sequence ID" value="KAK6350231.1"/>
    <property type="molecule type" value="Genomic_DNA"/>
</dbReference>
<keyword evidence="6 10" id="KW-0067">ATP-binding</keyword>
<keyword evidence="8" id="KW-0472">Membrane</keyword>
<reference evidence="12 13" key="1">
    <citation type="submission" date="2019-10" db="EMBL/GenBank/DDBJ databases">
        <authorList>
            <person name="Palmer J.M."/>
        </authorList>
    </citation>
    <scope>NUCLEOTIDE SEQUENCE [LARGE SCALE GENOMIC DNA]</scope>
    <source>
        <strain evidence="12 13">TWF696</strain>
    </source>
</reference>
<evidence type="ECO:0000313" key="13">
    <source>
        <dbReference type="Proteomes" id="UP001375240"/>
    </source>
</evidence>
<dbReference type="SUPFAM" id="SSF140931">
    <property type="entry name" value="Fic-like"/>
    <property type="match status" value="1"/>
</dbReference>
<organism evidence="12 13">
    <name type="scientific">Orbilia brochopaga</name>
    <dbReference type="NCBI Taxonomy" id="3140254"/>
    <lineage>
        <taxon>Eukaryota</taxon>
        <taxon>Fungi</taxon>
        <taxon>Dikarya</taxon>
        <taxon>Ascomycota</taxon>
        <taxon>Pezizomycotina</taxon>
        <taxon>Orbiliomycetes</taxon>
        <taxon>Orbiliales</taxon>
        <taxon>Orbiliaceae</taxon>
        <taxon>Orbilia</taxon>
    </lineage>
</organism>
<name>A0AAV9UZ69_9PEZI</name>
<evidence type="ECO:0000259" key="11">
    <source>
        <dbReference type="PROSITE" id="PS51459"/>
    </source>
</evidence>
<dbReference type="AlphaFoldDB" id="A0AAV9UZ69"/>
<keyword evidence="2" id="KW-0812">Transmembrane</keyword>
<dbReference type="InterPro" id="IPR040198">
    <property type="entry name" value="Fido_containing"/>
</dbReference>
<evidence type="ECO:0000256" key="7">
    <source>
        <dbReference type="ARBA" id="ARBA00022989"/>
    </source>
</evidence>
<evidence type="ECO:0000256" key="10">
    <source>
        <dbReference type="PIRSR" id="PIRSR640198-2"/>
    </source>
</evidence>
<dbReference type="Gene3D" id="1.10.3290.10">
    <property type="entry name" value="Fido-like domain"/>
    <property type="match status" value="1"/>
</dbReference>
<dbReference type="GO" id="GO:0005524">
    <property type="term" value="F:ATP binding"/>
    <property type="evidence" value="ECO:0007669"/>
    <property type="project" value="UniProtKB-KW"/>
</dbReference>
<comment type="subcellular location">
    <subcellularLocation>
        <location evidence="1">Membrane</location>
        <topology evidence="1">Single-pass membrane protein</topology>
    </subcellularLocation>
</comment>
<protein>
    <recommendedName>
        <fullName evidence="11">Fido domain-containing protein</fullName>
    </recommendedName>
</protein>
<accession>A0AAV9UZ69</accession>
<keyword evidence="5" id="KW-0802">TPR repeat</keyword>
<evidence type="ECO:0000256" key="3">
    <source>
        <dbReference type="ARBA" id="ARBA00022737"/>
    </source>
</evidence>
<evidence type="ECO:0000313" key="12">
    <source>
        <dbReference type="EMBL" id="KAK6350231.1"/>
    </source>
</evidence>
<dbReference type="PROSITE" id="PS51459">
    <property type="entry name" value="FIDO"/>
    <property type="match status" value="1"/>
</dbReference>
<keyword evidence="3" id="KW-0677">Repeat</keyword>
<dbReference type="InterPro" id="IPR003812">
    <property type="entry name" value="Fido"/>
</dbReference>